<keyword evidence="3" id="KW-1185">Reference proteome</keyword>
<name>A0A1V0GUR8_9RHOB</name>
<dbReference type="AlphaFoldDB" id="A0A1V0GUR8"/>
<reference evidence="2" key="1">
    <citation type="submission" date="2017-12" db="EMBL/GenBank/DDBJ databases">
        <title>FDA dAtabase for Regulatory Grade micrObial Sequences (FDA-ARGOS): Supporting development and validation of Infectious Disease Dx tests.</title>
        <authorList>
            <person name="Campos J."/>
            <person name="Goldberg B."/>
            <person name="Tallon L."/>
            <person name="Sadzewicz L."/>
            <person name="Sengamalay N."/>
            <person name="Ott S."/>
            <person name="Godinez A."/>
            <person name="Nagaraj S."/>
            <person name="Vyas G."/>
            <person name="Aluvathingal J."/>
            <person name="Nadendla S."/>
            <person name="Geyer C."/>
            <person name="Nandy P."/>
            <person name="Hobson J."/>
            <person name="Sichtig H."/>
        </authorList>
    </citation>
    <scope>NUCLEOTIDE SEQUENCE</scope>
    <source>
        <strain evidence="2">FDAARGOS_252</strain>
    </source>
</reference>
<dbReference type="EMBL" id="CP020442">
    <property type="protein sequence ID" value="ARC37607.1"/>
    <property type="molecule type" value="Genomic_DNA"/>
</dbReference>
<organism evidence="2 3">
    <name type="scientific">Paracoccus yeei</name>
    <dbReference type="NCBI Taxonomy" id="147645"/>
    <lineage>
        <taxon>Bacteria</taxon>
        <taxon>Pseudomonadati</taxon>
        <taxon>Pseudomonadota</taxon>
        <taxon>Alphaproteobacteria</taxon>
        <taxon>Rhodobacterales</taxon>
        <taxon>Paracoccaceae</taxon>
        <taxon>Paracoccus</taxon>
    </lineage>
</organism>
<sequence>MTALEQYQRLEATGLWQDGPDVPLRDVIVSFGDATLILSDPRTDTPLAHWSLPAITRLNPGDHPARYAPGEMDVEWLEVEDELMISAIDKVHRAIEASKPPSGRLRNVLMLTAAAAMVLAGVFWVPPALVRHAADVAPPAQRAEIGRLILSDIEKVTGSACSRPAGDMVRHKLAARLIGPDADIAILPATLRGARRLPGPVTVIGEDLIEGQVTPEVAAGHILAAQAAANAQDPLLQALRYAGARATFHLLTKGTLPAAALSGYGARLLADPPPRPDDEALLGYFARASVSSEPYARSLDPTGEAVLGLIEADPFRTAEPKPVLGDRDWIALQEICDQ</sequence>
<dbReference type="eggNOG" id="ENOG502Z8FB">
    <property type="taxonomic scope" value="Bacteria"/>
</dbReference>
<keyword evidence="1" id="KW-1133">Transmembrane helix</keyword>
<dbReference type="KEGG" id="pye:A6J80_15615"/>
<protein>
    <submittedName>
        <fullName evidence="2">Uncharacterized protein</fullName>
    </submittedName>
</protein>
<gene>
    <name evidence="2" type="ORF">A6J80_15615</name>
</gene>
<evidence type="ECO:0000256" key="1">
    <source>
        <dbReference type="SAM" id="Phobius"/>
    </source>
</evidence>
<dbReference type="STRING" id="147645.A6J80_15615"/>
<dbReference type="Proteomes" id="UP000191257">
    <property type="component" value="Chromosome"/>
</dbReference>
<dbReference type="RefSeq" id="WP_080622096.1">
    <property type="nucleotide sequence ID" value="NZ_CAWMZI010000001.1"/>
</dbReference>
<keyword evidence="1" id="KW-0812">Transmembrane</keyword>
<proteinExistence type="predicted"/>
<accession>A0A1V0GUR8</accession>
<keyword evidence="1" id="KW-0472">Membrane</keyword>
<feature type="transmembrane region" description="Helical" evidence="1">
    <location>
        <begin position="108"/>
        <end position="125"/>
    </location>
</feature>
<evidence type="ECO:0000313" key="3">
    <source>
        <dbReference type="Proteomes" id="UP000191257"/>
    </source>
</evidence>
<evidence type="ECO:0000313" key="2">
    <source>
        <dbReference type="EMBL" id="ARC37607.1"/>
    </source>
</evidence>